<dbReference type="EMBL" id="JALLAZ020001630">
    <property type="protein sequence ID" value="KAL3770409.1"/>
    <property type="molecule type" value="Genomic_DNA"/>
</dbReference>
<sequence>MQYVVAGDGEGASSSTGGGVKLSFAMETGWHGESLISPGWNYTGCATSVSCRYTQEDYDDNIRRCEEGGVDFEYTSIEEAFGGTTGSDGTNVTKTKTIFLEQYADVDIAFYNRGLWGKITDNRARQMMKLLHDFTTPSHGDTSKGRCFFKTTSGCPRSLDDKIAEHDYDVVRKAAYAEGCEYMDVGHLTEEFSLLLFGHPPPPRNVMSEYRTVFFWDAVHYQPWVYEELNNLLLNVLCNTA</sequence>
<protein>
    <recommendedName>
        <fullName evidence="3">Phospholipase B-like</fullName>
    </recommendedName>
</protein>
<organism evidence="1 2">
    <name type="scientific">Stephanodiscus triporus</name>
    <dbReference type="NCBI Taxonomy" id="2934178"/>
    <lineage>
        <taxon>Eukaryota</taxon>
        <taxon>Sar</taxon>
        <taxon>Stramenopiles</taxon>
        <taxon>Ochrophyta</taxon>
        <taxon>Bacillariophyta</taxon>
        <taxon>Coscinodiscophyceae</taxon>
        <taxon>Thalassiosirophycidae</taxon>
        <taxon>Stephanodiscales</taxon>
        <taxon>Stephanodiscaceae</taxon>
        <taxon>Stephanodiscus</taxon>
    </lineage>
</organism>
<evidence type="ECO:0000313" key="2">
    <source>
        <dbReference type="Proteomes" id="UP001530315"/>
    </source>
</evidence>
<reference evidence="1 2" key="1">
    <citation type="submission" date="2024-10" db="EMBL/GenBank/DDBJ databases">
        <title>Updated reference genomes for cyclostephanoid diatoms.</title>
        <authorList>
            <person name="Roberts W.R."/>
            <person name="Alverson A.J."/>
        </authorList>
    </citation>
    <scope>NUCLEOTIDE SEQUENCE [LARGE SCALE GENOMIC DNA]</scope>
    <source>
        <strain evidence="1 2">AJA276-08</strain>
    </source>
</reference>
<comment type="caution">
    <text evidence="1">The sequence shown here is derived from an EMBL/GenBank/DDBJ whole genome shotgun (WGS) entry which is preliminary data.</text>
</comment>
<keyword evidence="2" id="KW-1185">Reference proteome</keyword>
<dbReference type="AlphaFoldDB" id="A0ABD3N2T4"/>
<proteinExistence type="predicted"/>
<evidence type="ECO:0008006" key="3">
    <source>
        <dbReference type="Google" id="ProtNLM"/>
    </source>
</evidence>
<dbReference type="Proteomes" id="UP001530315">
    <property type="component" value="Unassembled WGS sequence"/>
</dbReference>
<evidence type="ECO:0000313" key="1">
    <source>
        <dbReference type="EMBL" id="KAL3770409.1"/>
    </source>
</evidence>
<name>A0ABD3N2T4_9STRA</name>
<gene>
    <name evidence="1" type="ORF">ACHAW5_002326</name>
</gene>
<accession>A0ABD3N2T4</accession>